<name>A0A5J4WAU3_9EUKA</name>
<feature type="compositionally biased region" description="Polar residues" evidence="1">
    <location>
        <begin position="261"/>
        <end position="283"/>
    </location>
</feature>
<feature type="compositionally biased region" description="Basic and acidic residues" evidence="1">
    <location>
        <begin position="308"/>
        <end position="326"/>
    </location>
</feature>
<reference evidence="2 3" key="1">
    <citation type="submission" date="2019-03" db="EMBL/GenBank/DDBJ databases">
        <title>Single cell metagenomics reveals metabolic interactions within the superorganism composed of flagellate Streblomastix strix and complex community of Bacteroidetes bacteria on its surface.</title>
        <authorList>
            <person name="Treitli S.C."/>
            <person name="Kolisko M."/>
            <person name="Husnik F."/>
            <person name="Keeling P."/>
            <person name="Hampl V."/>
        </authorList>
    </citation>
    <scope>NUCLEOTIDE SEQUENCE [LARGE SCALE GENOMIC DNA]</scope>
    <source>
        <strain evidence="2">ST1C</strain>
    </source>
</reference>
<feature type="region of interest" description="Disordered" evidence="1">
    <location>
        <begin position="259"/>
        <end position="326"/>
    </location>
</feature>
<evidence type="ECO:0000313" key="2">
    <source>
        <dbReference type="EMBL" id="KAA6391776.1"/>
    </source>
</evidence>
<proteinExistence type="predicted"/>
<feature type="compositionally biased region" description="Basic residues" evidence="1">
    <location>
        <begin position="284"/>
        <end position="300"/>
    </location>
</feature>
<dbReference type="EMBL" id="SNRW01002762">
    <property type="protein sequence ID" value="KAA6391776.1"/>
    <property type="molecule type" value="Genomic_DNA"/>
</dbReference>
<evidence type="ECO:0000256" key="1">
    <source>
        <dbReference type="SAM" id="MobiDB-lite"/>
    </source>
</evidence>
<sequence>MRMQLIQSSSSDQPIFRSQGITEETLTVPKMTPRKRVRTDENEIIQQNAEISPNVTQTIAEQRTPVIIRSIADEFEEQTNKYAKFQSKQEEIASRKLLQLLEGVVNCEAKSFDPLAFDMNPMERQILYQVTQWKLANRMWKLPKVAPSAFGERTVFRIAIESSAQVQQVFLDIMHMASKGQLQDLMDELEKGYKLSLLAAGDAQRVREQLVGGIQTRSEKVEIFSDTQKQRQSEIKKLQKEGFQESRFSNKRMNLLERGNYKSNQSNRNPFPNSYNSYQGKRQANQRKMTKGNVKGKRFFQKLGSNTMEKDKSDEEMDNKDPENHI</sequence>
<dbReference type="Proteomes" id="UP000324800">
    <property type="component" value="Unassembled WGS sequence"/>
</dbReference>
<accession>A0A5J4WAU3</accession>
<gene>
    <name evidence="2" type="ORF">EZS28_012693</name>
</gene>
<organism evidence="2 3">
    <name type="scientific">Streblomastix strix</name>
    <dbReference type="NCBI Taxonomy" id="222440"/>
    <lineage>
        <taxon>Eukaryota</taxon>
        <taxon>Metamonada</taxon>
        <taxon>Preaxostyla</taxon>
        <taxon>Oxymonadida</taxon>
        <taxon>Streblomastigidae</taxon>
        <taxon>Streblomastix</taxon>
    </lineage>
</organism>
<evidence type="ECO:0000313" key="3">
    <source>
        <dbReference type="Proteomes" id="UP000324800"/>
    </source>
</evidence>
<dbReference type="AlphaFoldDB" id="A0A5J4WAU3"/>
<comment type="caution">
    <text evidence="2">The sequence shown here is derived from an EMBL/GenBank/DDBJ whole genome shotgun (WGS) entry which is preliminary data.</text>
</comment>
<protein>
    <submittedName>
        <fullName evidence="2">Uncharacterized protein</fullName>
    </submittedName>
</protein>